<dbReference type="RefSeq" id="WP_076611018.1">
    <property type="nucleotide sequence ID" value="NZ_FTNR01000043.1"/>
</dbReference>
<keyword evidence="4" id="KW-0255">Endonuclease</keyword>
<dbReference type="EMBL" id="FTNR01000043">
    <property type="protein sequence ID" value="SIS21910.1"/>
    <property type="molecule type" value="Genomic_DNA"/>
</dbReference>
<dbReference type="InterPro" id="IPR052906">
    <property type="entry name" value="Type_IV_Methyl-Rstrct_Enzyme"/>
</dbReference>
<dbReference type="GO" id="GO:0003677">
    <property type="term" value="F:DNA binding"/>
    <property type="evidence" value="ECO:0007669"/>
    <property type="project" value="InterPro"/>
</dbReference>
<keyword evidence="2" id="KW-0472">Membrane</keyword>
<dbReference type="PANTHER" id="PTHR30015">
    <property type="entry name" value="MRR RESTRICTION SYSTEM PROTEIN"/>
    <property type="match status" value="1"/>
</dbReference>
<keyword evidence="2" id="KW-0812">Transmembrane</keyword>
<dbReference type="Gene3D" id="3.40.1350.10">
    <property type="match status" value="1"/>
</dbReference>
<keyword evidence="5" id="KW-1185">Reference proteome</keyword>
<dbReference type="Proteomes" id="UP000185936">
    <property type="component" value="Unassembled WGS sequence"/>
</dbReference>
<evidence type="ECO:0000313" key="4">
    <source>
        <dbReference type="EMBL" id="SIS21910.1"/>
    </source>
</evidence>
<dbReference type="InterPro" id="IPR011335">
    <property type="entry name" value="Restrct_endonuc-II-like"/>
</dbReference>
<dbReference type="SUPFAM" id="SSF52980">
    <property type="entry name" value="Restriction endonuclease-like"/>
    <property type="match status" value="1"/>
</dbReference>
<feature type="compositionally biased region" description="Low complexity" evidence="1">
    <location>
        <begin position="152"/>
        <end position="161"/>
    </location>
</feature>
<protein>
    <submittedName>
        <fullName evidence="4">Restriction endonuclease</fullName>
    </submittedName>
</protein>
<reference evidence="5" key="1">
    <citation type="submission" date="2017-01" db="EMBL/GenBank/DDBJ databases">
        <authorList>
            <person name="Varghese N."/>
            <person name="Submissions S."/>
        </authorList>
    </citation>
    <scope>NUCLEOTIDE SEQUENCE [LARGE SCALE GENOMIC DNA]</scope>
    <source>
        <strain evidence="5">type strain: HArc-</strain>
    </source>
</reference>
<dbReference type="AlphaFoldDB" id="A0A1N7HB29"/>
<gene>
    <name evidence="4" type="ORF">SAMN05421752_1434</name>
</gene>
<dbReference type="PANTHER" id="PTHR30015:SF7">
    <property type="entry name" value="TYPE IV METHYL-DIRECTED RESTRICTION ENZYME ECOKMRR"/>
    <property type="match status" value="1"/>
</dbReference>
<feature type="transmembrane region" description="Helical" evidence="2">
    <location>
        <begin position="248"/>
        <end position="268"/>
    </location>
</feature>
<keyword evidence="4" id="KW-0540">Nuclease</keyword>
<dbReference type="InterPro" id="IPR011856">
    <property type="entry name" value="tRNA_endonuc-like_dom_sf"/>
</dbReference>
<dbReference type="OrthoDB" id="185336at2157"/>
<name>A0A1N7HB29_9EURY</name>
<accession>A0A1N7HB29</accession>
<sequence>MTGEVKRRLQVMDNYDFEHFVADLWDRMGWETTVSQASMDAGIDVIATKETPYPQKKVIQAKRYGENTTVGGPDIQQYASLKQQVEGADSVIVVTTSEFTSSAHKRARELNVKLVNGDRLVQLINKYDARDLVSKYVSDVREGRSDPSVADGGATQTSKGTTKTRKGGRIRGALRRVRALAWHQYVAYAIGGVIVLFFAIGILAGVSLLDPIVNLLAVVWFLLLVSIPIAWYLDMRRVQSQSEWEPTAWLYLLGGIILPFIAFPLYYYRRWKRVGL</sequence>
<evidence type="ECO:0000256" key="2">
    <source>
        <dbReference type="SAM" id="Phobius"/>
    </source>
</evidence>
<organism evidence="4 5">
    <name type="scientific">Natronorubrum thiooxidans</name>
    <dbReference type="NCBI Taxonomy" id="308853"/>
    <lineage>
        <taxon>Archaea</taxon>
        <taxon>Methanobacteriati</taxon>
        <taxon>Methanobacteriota</taxon>
        <taxon>Stenosarchaea group</taxon>
        <taxon>Halobacteria</taxon>
        <taxon>Halobacteriales</taxon>
        <taxon>Natrialbaceae</taxon>
        <taxon>Natronorubrum</taxon>
    </lineage>
</organism>
<keyword evidence="4" id="KW-0378">Hydrolase</keyword>
<dbReference type="GO" id="GO:0015666">
    <property type="term" value="F:restriction endodeoxyribonuclease activity"/>
    <property type="evidence" value="ECO:0007669"/>
    <property type="project" value="TreeGrafter"/>
</dbReference>
<proteinExistence type="predicted"/>
<evidence type="ECO:0000313" key="5">
    <source>
        <dbReference type="Proteomes" id="UP000185936"/>
    </source>
</evidence>
<feature type="region of interest" description="Disordered" evidence="1">
    <location>
        <begin position="142"/>
        <end position="167"/>
    </location>
</feature>
<evidence type="ECO:0000259" key="3">
    <source>
        <dbReference type="Pfam" id="PF04471"/>
    </source>
</evidence>
<feature type="domain" description="Restriction endonuclease type IV Mrr" evidence="3">
    <location>
        <begin position="10"/>
        <end position="124"/>
    </location>
</feature>
<dbReference type="GO" id="GO:0009307">
    <property type="term" value="P:DNA restriction-modification system"/>
    <property type="evidence" value="ECO:0007669"/>
    <property type="project" value="InterPro"/>
</dbReference>
<evidence type="ECO:0000256" key="1">
    <source>
        <dbReference type="SAM" id="MobiDB-lite"/>
    </source>
</evidence>
<dbReference type="InterPro" id="IPR007560">
    <property type="entry name" value="Restrct_endonuc_IV_Mrr"/>
</dbReference>
<dbReference type="Pfam" id="PF04471">
    <property type="entry name" value="Mrr_cat"/>
    <property type="match status" value="1"/>
</dbReference>
<feature type="transmembrane region" description="Helical" evidence="2">
    <location>
        <begin position="185"/>
        <end position="206"/>
    </location>
</feature>
<feature type="transmembrane region" description="Helical" evidence="2">
    <location>
        <begin position="212"/>
        <end position="233"/>
    </location>
</feature>
<keyword evidence="2" id="KW-1133">Transmembrane helix</keyword>